<keyword evidence="1" id="KW-0472">Membrane</keyword>
<evidence type="ECO:0000256" key="1">
    <source>
        <dbReference type="SAM" id="Phobius"/>
    </source>
</evidence>
<sequence>MSTNRRTYTLYIKSALQDAMMVRQLRFGVGVAISAAIAYIFNWSLSFLFPIFTTLLLSMPVPQMTPKQLARGLLNTVKGFCFGLIFSLALLKFPPIFLILMFVALFNIYYYLNRGGSFWLTLMTMLSTLILPMLSYMSDGLAIGFSLGFVASAWAAMIFVYLIYFILPDTEKITLPSPPPFKNVYSPVAAQLALKSTLVAFPIVAYCITFARVDLLLTMIFAAMFTLKPELSAGKEAGRNSLISTVLGGLIAFVFYWALVAIPLFSFFIILMFGIALYVGVNIYSSNPNAKYYGSAMTCIIVLINGNMGADSDFVSALISRIFFISLAILYIVVALRVLDAFVFNKNKPL</sequence>
<accession>A0A4Y3HRZ4</accession>
<feature type="transmembrane region" description="Helical" evidence="1">
    <location>
        <begin position="322"/>
        <end position="344"/>
    </location>
</feature>
<feature type="transmembrane region" description="Helical" evidence="1">
    <location>
        <begin position="239"/>
        <end position="259"/>
    </location>
</feature>
<feature type="transmembrane region" description="Helical" evidence="1">
    <location>
        <begin position="265"/>
        <end position="285"/>
    </location>
</feature>
<feature type="transmembrane region" description="Helical" evidence="1">
    <location>
        <begin position="27"/>
        <end position="52"/>
    </location>
</feature>
<feature type="transmembrane region" description="Helical" evidence="1">
    <location>
        <begin position="118"/>
        <end position="136"/>
    </location>
</feature>
<dbReference type="AlphaFoldDB" id="A0A4Y3HRZ4"/>
<keyword evidence="1" id="KW-0812">Transmembrane</keyword>
<feature type="transmembrane region" description="Helical" evidence="1">
    <location>
        <begin position="143"/>
        <end position="167"/>
    </location>
</feature>
<keyword evidence="3" id="KW-1185">Reference proteome</keyword>
<name>A0A4Y3HRZ4_9VIBR</name>
<proteinExistence type="predicted"/>
<dbReference type="InterPro" id="IPR022604">
    <property type="entry name" value="DUF2955"/>
</dbReference>
<organism evidence="2 3">
    <name type="scientific">Vibrio inusitatus NBRC 102082</name>
    <dbReference type="NCBI Taxonomy" id="1219070"/>
    <lineage>
        <taxon>Bacteria</taxon>
        <taxon>Pseudomonadati</taxon>
        <taxon>Pseudomonadota</taxon>
        <taxon>Gammaproteobacteria</taxon>
        <taxon>Vibrionales</taxon>
        <taxon>Vibrionaceae</taxon>
        <taxon>Vibrio</taxon>
    </lineage>
</organism>
<dbReference type="EMBL" id="BJLF01000002">
    <property type="protein sequence ID" value="GEA49795.1"/>
    <property type="molecule type" value="Genomic_DNA"/>
</dbReference>
<reference evidence="2 3" key="1">
    <citation type="submission" date="2019-06" db="EMBL/GenBank/DDBJ databases">
        <title>Whole genome shotgun sequence of Vibrio inusitatus NBRC 102082.</title>
        <authorList>
            <person name="Hosoyama A."/>
            <person name="Uohara A."/>
            <person name="Ohji S."/>
            <person name="Ichikawa N."/>
        </authorList>
    </citation>
    <scope>NUCLEOTIDE SEQUENCE [LARGE SCALE GENOMIC DNA]</scope>
    <source>
        <strain evidence="2 3">NBRC 102082</strain>
    </source>
</reference>
<keyword evidence="1" id="KW-1133">Transmembrane helix</keyword>
<gene>
    <name evidence="2" type="ORF">VIN01S_05990</name>
</gene>
<dbReference type="OrthoDB" id="6222260at2"/>
<comment type="caution">
    <text evidence="2">The sequence shown here is derived from an EMBL/GenBank/DDBJ whole genome shotgun (WGS) entry which is preliminary data.</text>
</comment>
<dbReference type="Pfam" id="PF11168">
    <property type="entry name" value="DUF2955"/>
    <property type="match status" value="1"/>
</dbReference>
<dbReference type="RefSeq" id="WP_141344136.1">
    <property type="nucleotide sequence ID" value="NZ_BJLF01000002.1"/>
</dbReference>
<feature type="transmembrane region" description="Helical" evidence="1">
    <location>
        <begin position="203"/>
        <end position="227"/>
    </location>
</feature>
<evidence type="ECO:0000313" key="3">
    <source>
        <dbReference type="Proteomes" id="UP000318717"/>
    </source>
</evidence>
<dbReference type="Proteomes" id="UP000318717">
    <property type="component" value="Unassembled WGS sequence"/>
</dbReference>
<evidence type="ECO:0008006" key="4">
    <source>
        <dbReference type="Google" id="ProtNLM"/>
    </source>
</evidence>
<evidence type="ECO:0000313" key="2">
    <source>
        <dbReference type="EMBL" id="GEA49795.1"/>
    </source>
</evidence>
<protein>
    <recommendedName>
        <fullName evidence="4">DUF2955 domain-containing protein</fullName>
    </recommendedName>
</protein>